<protein>
    <recommendedName>
        <fullName evidence="4">snRNA-activating protein complex subunit 1</fullName>
    </recommendedName>
</protein>
<comment type="caution">
    <text evidence="2">The sequence shown here is derived from an EMBL/GenBank/DDBJ whole genome shotgun (WGS) entry which is preliminary data.</text>
</comment>
<organism evidence="2">
    <name type="scientific">Salvia splendens</name>
    <name type="common">Scarlet sage</name>
    <dbReference type="NCBI Taxonomy" id="180675"/>
    <lineage>
        <taxon>Eukaryota</taxon>
        <taxon>Viridiplantae</taxon>
        <taxon>Streptophyta</taxon>
        <taxon>Embryophyta</taxon>
        <taxon>Tracheophyta</taxon>
        <taxon>Spermatophyta</taxon>
        <taxon>Magnoliopsida</taxon>
        <taxon>eudicotyledons</taxon>
        <taxon>Gunneridae</taxon>
        <taxon>Pentapetalae</taxon>
        <taxon>asterids</taxon>
        <taxon>lamiids</taxon>
        <taxon>Lamiales</taxon>
        <taxon>Lamiaceae</taxon>
        <taxon>Nepetoideae</taxon>
        <taxon>Mentheae</taxon>
        <taxon>Salviinae</taxon>
        <taxon>Salvia</taxon>
        <taxon>Salvia subgen. Calosphace</taxon>
        <taxon>core Calosphace</taxon>
    </lineage>
</organism>
<name>A0A8X8XFE2_SALSN</name>
<dbReference type="Proteomes" id="UP000298416">
    <property type="component" value="Unassembled WGS sequence"/>
</dbReference>
<feature type="compositionally biased region" description="Polar residues" evidence="1">
    <location>
        <begin position="245"/>
        <end position="265"/>
    </location>
</feature>
<dbReference type="GO" id="GO:0043565">
    <property type="term" value="F:sequence-specific DNA binding"/>
    <property type="evidence" value="ECO:0007669"/>
    <property type="project" value="TreeGrafter"/>
</dbReference>
<reference evidence="2" key="2">
    <citation type="submission" date="2020-08" db="EMBL/GenBank/DDBJ databases">
        <title>Plant Genome Project.</title>
        <authorList>
            <person name="Zhang R.-G."/>
        </authorList>
    </citation>
    <scope>NUCLEOTIDE SEQUENCE</scope>
    <source>
        <strain evidence="2">Huo1</strain>
        <tissue evidence="2">Leaf</tissue>
    </source>
</reference>
<dbReference type="GO" id="GO:0042796">
    <property type="term" value="P:snRNA transcription by RNA polymerase III"/>
    <property type="evidence" value="ECO:0007669"/>
    <property type="project" value="TreeGrafter"/>
</dbReference>
<dbReference type="GO" id="GO:0042795">
    <property type="term" value="P:snRNA transcription by RNA polymerase II"/>
    <property type="evidence" value="ECO:0007669"/>
    <property type="project" value="TreeGrafter"/>
</dbReference>
<gene>
    <name evidence="2" type="ORF">SASPL_129263</name>
</gene>
<sequence length="390" mass="44066">MDLKLFKLDIDELIHEFTQCESSAFAEFKRVWLSRRFSYIFESAPSTNQGLFMQSLYAHSISYMVSADSFFNRLGGLFCLYYLFETQLFKPPYKIYLSLEELKQLKNLVIEAKAGGVNVVGALVKGMLERNMFLFGFVGVDEGSPAERVNEVTGEHNARIQAAYKMLFANSRLEHFIHMDLGTELDVDLFKKRSSEYAAAKELAIKEASQVVDVESIKHIAENQRLIGDVVEQTAADWNSQKETLYRQTGFSPPTSAVPTQQEEGGNNKKRKETCDSLATQEDDEDSEDPDDFCRELEERLVEVIVVTALKLQLPYESNERTRCQVPTCLARCTATPPSAPVVQQAHAAGDSQWDMVGRKRFNVTRPDAVSYSKSTTSEPTLHFLGLVEE</sequence>
<keyword evidence="3" id="KW-1185">Reference proteome</keyword>
<dbReference type="InterPro" id="IPR019188">
    <property type="entry name" value="SNAPC1"/>
</dbReference>
<dbReference type="GO" id="GO:0019185">
    <property type="term" value="C:snRNA-activating protein complex"/>
    <property type="evidence" value="ECO:0007669"/>
    <property type="project" value="TreeGrafter"/>
</dbReference>
<evidence type="ECO:0008006" key="4">
    <source>
        <dbReference type="Google" id="ProtNLM"/>
    </source>
</evidence>
<dbReference type="EMBL" id="PNBA02000010">
    <property type="protein sequence ID" value="KAG6411185.1"/>
    <property type="molecule type" value="Genomic_DNA"/>
</dbReference>
<feature type="region of interest" description="Disordered" evidence="1">
    <location>
        <begin position="245"/>
        <end position="292"/>
    </location>
</feature>
<accession>A0A8X8XFE2</accession>
<reference evidence="2" key="1">
    <citation type="submission" date="2018-01" db="EMBL/GenBank/DDBJ databases">
        <authorList>
            <person name="Mao J.F."/>
        </authorList>
    </citation>
    <scope>NUCLEOTIDE SEQUENCE</scope>
    <source>
        <strain evidence="2">Huo1</strain>
        <tissue evidence="2">Leaf</tissue>
    </source>
</reference>
<evidence type="ECO:0000313" key="3">
    <source>
        <dbReference type="Proteomes" id="UP000298416"/>
    </source>
</evidence>
<dbReference type="Pfam" id="PF09808">
    <property type="entry name" value="SNAPC1"/>
    <property type="match status" value="1"/>
</dbReference>
<dbReference type="PANTHER" id="PTHR15131:SF3">
    <property type="entry name" value="SNRNA-ACTIVATING PROTEIN COMPLEX SUBUNIT 1"/>
    <property type="match status" value="1"/>
</dbReference>
<dbReference type="AlphaFoldDB" id="A0A8X8XFE2"/>
<evidence type="ECO:0000256" key="1">
    <source>
        <dbReference type="SAM" id="MobiDB-lite"/>
    </source>
</evidence>
<dbReference type="PANTHER" id="PTHR15131">
    <property type="entry name" value="SMALL NUCLEAR RNA ACTIVATING COMPLEX, POLYPEPTIDE 1"/>
    <property type="match status" value="1"/>
</dbReference>
<evidence type="ECO:0000313" key="2">
    <source>
        <dbReference type="EMBL" id="KAG6411185.1"/>
    </source>
</evidence>
<feature type="compositionally biased region" description="Acidic residues" evidence="1">
    <location>
        <begin position="281"/>
        <end position="291"/>
    </location>
</feature>
<proteinExistence type="predicted"/>